<comment type="caution">
    <text evidence="1">The sequence shown here is derived from an EMBL/GenBank/DDBJ whole genome shotgun (WGS) entry which is preliminary data.</text>
</comment>
<protein>
    <submittedName>
        <fullName evidence="1">Uncharacterized protein</fullName>
    </submittedName>
</protein>
<dbReference type="EMBL" id="BDGG01000011">
    <property type="protein sequence ID" value="GAV05042.1"/>
    <property type="molecule type" value="Genomic_DNA"/>
</dbReference>
<proteinExistence type="predicted"/>
<organism evidence="1 2">
    <name type="scientific">Ramazzottius varieornatus</name>
    <name type="common">Water bear</name>
    <name type="synonym">Tardigrade</name>
    <dbReference type="NCBI Taxonomy" id="947166"/>
    <lineage>
        <taxon>Eukaryota</taxon>
        <taxon>Metazoa</taxon>
        <taxon>Ecdysozoa</taxon>
        <taxon>Tardigrada</taxon>
        <taxon>Eutardigrada</taxon>
        <taxon>Parachela</taxon>
        <taxon>Hypsibioidea</taxon>
        <taxon>Ramazzottiidae</taxon>
        <taxon>Ramazzottius</taxon>
    </lineage>
</organism>
<evidence type="ECO:0000313" key="1">
    <source>
        <dbReference type="EMBL" id="GAV05042.1"/>
    </source>
</evidence>
<reference evidence="1 2" key="1">
    <citation type="journal article" date="2016" name="Nat. Commun.">
        <title>Extremotolerant tardigrade genome and improved radiotolerance of human cultured cells by tardigrade-unique protein.</title>
        <authorList>
            <person name="Hashimoto T."/>
            <person name="Horikawa D.D."/>
            <person name="Saito Y."/>
            <person name="Kuwahara H."/>
            <person name="Kozuka-Hata H."/>
            <person name="Shin-I T."/>
            <person name="Minakuchi Y."/>
            <person name="Ohishi K."/>
            <person name="Motoyama A."/>
            <person name="Aizu T."/>
            <person name="Enomoto A."/>
            <person name="Kondo K."/>
            <person name="Tanaka S."/>
            <person name="Hara Y."/>
            <person name="Koshikawa S."/>
            <person name="Sagara H."/>
            <person name="Miura T."/>
            <person name="Yokobori S."/>
            <person name="Miyagawa K."/>
            <person name="Suzuki Y."/>
            <person name="Kubo T."/>
            <person name="Oyama M."/>
            <person name="Kohara Y."/>
            <person name="Fujiyama A."/>
            <person name="Arakawa K."/>
            <person name="Katayama T."/>
            <person name="Toyoda A."/>
            <person name="Kunieda T."/>
        </authorList>
    </citation>
    <scope>NUCLEOTIDE SEQUENCE [LARGE SCALE GENOMIC DNA]</scope>
    <source>
        <strain evidence="1 2">YOKOZUNA-1</strain>
    </source>
</reference>
<keyword evidence="2" id="KW-1185">Reference proteome</keyword>
<dbReference type="AlphaFoldDB" id="A0A1D1VU46"/>
<evidence type="ECO:0000313" key="2">
    <source>
        <dbReference type="Proteomes" id="UP000186922"/>
    </source>
</evidence>
<sequence>MGGAKVLRYSDFLRCSSSVSTCLVSAALTDVAVIVGAAMALDGAVDVAVDVDMIVTDNGDTAPGTAEEGGPRKATRTWTRLARRINLSSVLMEMVE</sequence>
<name>A0A1D1VU46_RAMVA</name>
<gene>
    <name evidence="1" type="primary">RvY_15230-1</name>
    <name evidence="1" type="synonym">RvY_15230.1</name>
    <name evidence="1" type="ORF">RvY_15230</name>
</gene>
<dbReference type="Proteomes" id="UP000186922">
    <property type="component" value="Unassembled WGS sequence"/>
</dbReference>
<accession>A0A1D1VU46</accession>